<name>A0A0U3AM67_9ALTE</name>
<dbReference type="STRING" id="1526571.AT746_12905"/>
<proteinExistence type="predicted"/>
<dbReference type="Proteomes" id="UP000068447">
    <property type="component" value="Chromosome"/>
</dbReference>
<sequence>MNQPENYMSSTFLSMARWHSPWWQGEWLPDNGYPEFYLRSCCGFDALQMQMNIEVPADKALKNQARSTKVIALMCEGAEARLTYPFAEELQHRLADQGFHTWTLDTTHNLHNQLMKLKASDLLVTVPGDGQWLAATVDCPSLVICGEVDPRMLMPDYATDPVSPENPEPMPAEELAQSIVSIFEQETEDANR</sequence>
<dbReference type="AlphaFoldDB" id="A0A0U3AM67"/>
<dbReference type="EMBL" id="CP013650">
    <property type="protein sequence ID" value="ALS99074.1"/>
    <property type="molecule type" value="Genomic_DNA"/>
</dbReference>
<organism evidence="1 2">
    <name type="scientific">Lacimicrobium alkaliphilum</name>
    <dbReference type="NCBI Taxonomy" id="1526571"/>
    <lineage>
        <taxon>Bacteria</taxon>
        <taxon>Pseudomonadati</taxon>
        <taxon>Pseudomonadota</taxon>
        <taxon>Gammaproteobacteria</taxon>
        <taxon>Alteromonadales</taxon>
        <taxon>Alteromonadaceae</taxon>
        <taxon>Lacimicrobium</taxon>
    </lineage>
</organism>
<reference evidence="1 2" key="1">
    <citation type="submission" date="2015-12" db="EMBL/GenBank/DDBJ databases">
        <title>Complete genome of Lacimicrobium alkaliphilum KCTC 32984.</title>
        <authorList>
            <person name="Kim S.-G."/>
            <person name="Lee Y.-J."/>
        </authorList>
    </citation>
    <scope>NUCLEOTIDE SEQUENCE [LARGE SCALE GENOMIC DNA]</scope>
    <source>
        <strain evidence="1 2">YelD216</strain>
    </source>
</reference>
<dbReference type="KEGG" id="lal:AT746_12905"/>
<evidence type="ECO:0000313" key="1">
    <source>
        <dbReference type="EMBL" id="ALS99074.1"/>
    </source>
</evidence>
<protein>
    <submittedName>
        <fullName evidence="1">Uncharacterized protein</fullName>
    </submittedName>
</protein>
<evidence type="ECO:0000313" key="2">
    <source>
        <dbReference type="Proteomes" id="UP000068447"/>
    </source>
</evidence>
<gene>
    <name evidence="1" type="ORF">AT746_12905</name>
</gene>
<keyword evidence="2" id="KW-1185">Reference proteome</keyword>
<accession>A0A0U3AM67</accession>